<dbReference type="AlphaFoldDB" id="A0A194X1W3"/>
<dbReference type="InParanoid" id="A0A194X1W3"/>
<proteinExistence type="predicted"/>
<sequence length="89" mass="9345">MVNAYFIVSAIVAIIAVALGAAYTTGALDPIIEKIGVMLFKAEAKAEEKKMEAEGMKEGEDFLAGQLKGNVRADDVKQGIGAIGGLKKF</sequence>
<gene>
    <name evidence="1" type="ORF">LY89DRAFT_784181</name>
</gene>
<dbReference type="RefSeq" id="XP_018068545.1">
    <property type="nucleotide sequence ID" value="XM_018222759.1"/>
</dbReference>
<accession>A0A194X1W3</accession>
<dbReference type="EMBL" id="KQ947420">
    <property type="protein sequence ID" value="KUJ14190.1"/>
    <property type="molecule type" value="Genomic_DNA"/>
</dbReference>
<dbReference type="GeneID" id="28832485"/>
<organism evidence="1 2">
    <name type="scientific">Mollisia scopiformis</name>
    <name type="common">Conifer needle endophyte fungus</name>
    <name type="synonym">Phialocephala scopiformis</name>
    <dbReference type="NCBI Taxonomy" id="149040"/>
    <lineage>
        <taxon>Eukaryota</taxon>
        <taxon>Fungi</taxon>
        <taxon>Dikarya</taxon>
        <taxon>Ascomycota</taxon>
        <taxon>Pezizomycotina</taxon>
        <taxon>Leotiomycetes</taxon>
        <taxon>Helotiales</taxon>
        <taxon>Mollisiaceae</taxon>
        <taxon>Mollisia</taxon>
    </lineage>
</organism>
<dbReference type="Proteomes" id="UP000070700">
    <property type="component" value="Unassembled WGS sequence"/>
</dbReference>
<evidence type="ECO:0000313" key="1">
    <source>
        <dbReference type="EMBL" id="KUJ14190.1"/>
    </source>
</evidence>
<reference evidence="1 2" key="1">
    <citation type="submission" date="2015-10" db="EMBL/GenBank/DDBJ databases">
        <title>Full genome of DAOMC 229536 Phialocephala scopiformis, a fungal endophyte of spruce producing the potent anti-insectan compound rugulosin.</title>
        <authorList>
            <consortium name="DOE Joint Genome Institute"/>
            <person name="Walker A.K."/>
            <person name="Frasz S.L."/>
            <person name="Seifert K.A."/>
            <person name="Miller J.D."/>
            <person name="Mondo S.J."/>
            <person name="Labutti K."/>
            <person name="Lipzen A."/>
            <person name="Dockter R."/>
            <person name="Kennedy M."/>
            <person name="Grigoriev I.V."/>
            <person name="Spatafora J.W."/>
        </authorList>
    </citation>
    <scope>NUCLEOTIDE SEQUENCE [LARGE SCALE GENOMIC DNA]</scope>
    <source>
        <strain evidence="1 2">CBS 120377</strain>
    </source>
</reference>
<dbReference type="KEGG" id="psco:LY89DRAFT_784181"/>
<protein>
    <submittedName>
        <fullName evidence="1">Uncharacterized protein</fullName>
    </submittedName>
</protein>
<name>A0A194X1W3_MOLSC</name>
<keyword evidence="2" id="KW-1185">Reference proteome</keyword>
<evidence type="ECO:0000313" key="2">
    <source>
        <dbReference type="Proteomes" id="UP000070700"/>
    </source>
</evidence>